<feature type="region of interest" description="Disordered" evidence="11">
    <location>
        <begin position="1030"/>
        <end position="1097"/>
    </location>
</feature>
<keyword evidence="7" id="KW-0788">Thiol protease</keyword>
<dbReference type="InterPro" id="IPR018200">
    <property type="entry name" value="USP_CS"/>
</dbReference>
<comment type="similarity">
    <text evidence="2">Belongs to the peptidase C19 family.</text>
</comment>
<dbReference type="GO" id="GO:0004843">
    <property type="term" value="F:cysteine-type deubiquitinase activity"/>
    <property type="evidence" value="ECO:0007669"/>
    <property type="project" value="UniProtKB-EC"/>
</dbReference>
<evidence type="ECO:0000256" key="4">
    <source>
        <dbReference type="ARBA" id="ARBA00022670"/>
    </source>
</evidence>
<dbReference type="Pfam" id="PF00443">
    <property type="entry name" value="UCH"/>
    <property type="match status" value="1"/>
</dbReference>
<evidence type="ECO:0000259" key="12">
    <source>
        <dbReference type="PROSITE" id="PS50235"/>
    </source>
</evidence>
<evidence type="ECO:0000256" key="8">
    <source>
        <dbReference type="ARBA" id="ARBA00026136"/>
    </source>
</evidence>
<feature type="region of interest" description="Disordered" evidence="11">
    <location>
        <begin position="1433"/>
        <end position="1454"/>
    </location>
</feature>
<dbReference type="Proteomes" id="UP000694866">
    <property type="component" value="Unplaced"/>
</dbReference>
<feature type="compositionally biased region" description="Polar residues" evidence="11">
    <location>
        <begin position="601"/>
        <end position="615"/>
    </location>
</feature>
<evidence type="ECO:0000256" key="10">
    <source>
        <dbReference type="ARBA" id="ARBA00032453"/>
    </source>
</evidence>
<dbReference type="Gene3D" id="3.90.70.10">
    <property type="entry name" value="Cysteine proteinases"/>
    <property type="match status" value="1"/>
</dbReference>
<dbReference type="PANTHER" id="PTHR24006:SF702">
    <property type="entry name" value="UBIQUITIN CARBOXYL-TERMINAL HYDROLASE 47"/>
    <property type="match status" value="1"/>
</dbReference>
<comment type="catalytic activity">
    <reaction evidence="1">
        <text>Thiol-dependent hydrolysis of ester, thioester, amide, peptide and isopeptide bonds formed by the C-terminal Gly of ubiquitin (a 76-residue protein attached to proteins as an intracellular targeting signal).</text>
        <dbReference type="EC" id="3.4.19.12"/>
    </reaction>
</comment>
<keyword evidence="4" id="KW-0645">Protease</keyword>
<accession>A0A9R1TU66</accession>
<dbReference type="EC" id="3.4.19.12" evidence="3"/>
<keyword evidence="6 14" id="KW-0378">Hydrolase</keyword>
<keyword evidence="13" id="KW-1185">Reference proteome</keyword>
<evidence type="ECO:0000256" key="6">
    <source>
        <dbReference type="ARBA" id="ARBA00022801"/>
    </source>
</evidence>
<evidence type="ECO:0000313" key="13">
    <source>
        <dbReference type="Proteomes" id="UP000694866"/>
    </source>
</evidence>
<dbReference type="GO" id="GO:0016579">
    <property type="term" value="P:protein deubiquitination"/>
    <property type="evidence" value="ECO:0007669"/>
    <property type="project" value="InterPro"/>
</dbReference>
<feature type="compositionally biased region" description="Basic and acidic residues" evidence="11">
    <location>
        <begin position="1030"/>
        <end position="1055"/>
    </location>
</feature>
<evidence type="ECO:0000256" key="2">
    <source>
        <dbReference type="ARBA" id="ARBA00009085"/>
    </source>
</evidence>
<evidence type="ECO:0000256" key="5">
    <source>
        <dbReference type="ARBA" id="ARBA00022786"/>
    </source>
</evidence>
<evidence type="ECO:0000256" key="11">
    <source>
        <dbReference type="SAM" id="MobiDB-lite"/>
    </source>
</evidence>
<gene>
    <name evidence="14" type="primary">LOC105274012</name>
</gene>
<dbReference type="GO" id="GO:0005634">
    <property type="term" value="C:nucleus"/>
    <property type="evidence" value="ECO:0007669"/>
    <property type="project" value="TreeGrafter"/>
</dbReference>
<dbReference type="InterPro" id="IPR001394">
    <property type="entry name" value="Peptidase_C19_UCH"/>
</dbReference>
<feature type="compositionally biased region" description="Basic residues" evidence="11">
    <location>
        <begin position="1433"/>
        <end position="1445"/>
    </location>
</feature>
<name>A0A9R1TU66_9HYME</name>
<dbReference type="KEGG" id="fas:105274012"/>
<reference evidence="14" key="1">
    <citation type="submission" date="2025-08" db="UniProtKB">
        <authorList>
            <consortium name="RefSeq"/>
        </authorList>
    </citation>
    <scope>IDENTIFICATION</scope>
    <source>
        <strain evidence="14">USDA-PBARC FA_bdor</strain>
        <tissue evidence="14">Whole organism</tissue>
    </source>
</reference>
<feature type="domain" description="USP" evidence="12">
    <location>
        <begin position="330"/>
        <end position="745"/>
    </location>
</feature>
<feature type="compositionally biased region" description="Basic and acidic residues" evidence="11">
    <location>
        <begin position="616"/>
        <end position="626"/>
    </location>
</feature>
<evidence type="ECO:0000256" key="7">
    <source>
        <dbReference type="ARBA" id="ARBA00022807"/>
    </source>
</evidence>
<dbReference type="Pfam" id="PF19718">
    <property type="entry name" value="USP47_C"/>
    <property type="match status" value="1"/>
</dbReference>
<sequence>MVVVAKDCLFFDELMGPFARHTDLTPPAVNRKTVVVVSGLANIHARVLGPLDDTTNEKSVLFGQKATASQLYNAISYLYKDYSSPDSFNLVLMYKDKEYPLKFENKPIPNLDLEPSQAPLQGFYAANIGVNQYPEIVNGDTHKIEKDTSHKTQIESTRIESPLKHPKEFYLMDVVPSDSSPLNARSFLVSSSTVLEELYNNIIFVGASRPTESTIRLHYSTDLFGDYTENVLATTQLFSNVESLRKTLGKIDFEFNRPNQILSLELMLNLSESKPVLPAIIMNDLFNHQEESSPASPKFVSILAKMKMGDEARVEAQDFQAEAKSEMVYVGLVNQAMTCYLNSLLQALYMTPEFRNALYNWEFVDGTEKDKASNSIPYQLQKLFLNLQTSTKTAVETTSLTKSFGWDSTEAWQQHDIQELCRVMFDALEQKFQNTQQADLINRLYEGKMIDYVKCLECRTEKSREDTFLDIPLPVKPFGSNVAYNSVEEALRAFVQPETLDGTNQYFCETCNKKCDAHKGLKFSKFPYLLTLHLKRFDFDNNTFHRIKLNDRVSFPDVLNLNSFVPSDNQESPTAEEDAGVGVKGDDGSTTDSGGLDECPLNSNGINENGITSEPSSEHLNNHEQDDSTEAWQQHDDEGIDMSNGPSTSTTEHSQEDTRHQSASGPYVYELFSIMIHSGSASGGHYYAYIKDFRTNEWLCFNDQNVTPITDEDIQKTYGGGPTRGYYSGAYSSSTNAYMLMYRQIDSQRNCLPMEVDNFPNHIQDLLVKMKEHEEERKPYDRPAQMYRIKIYVRHPVENTMKSRKLFSVPDETLAELTEKAWKALDLENVVDLEQCRLATYDVLSATIDSTFDDQEQEPLGIILQEYSLDMLLEIRKKEEQFEQYEPGGLGTRVFHIDCVEEKIIDGPIYVRGYRAQTVKQYKEQVGEILNINPDKMVVVLQKYPSGVRVIMNNGNQLVNEGFLTGVRVFVMDKTDNNLAEFIDKFETLICLDVELPDTSEEVLEELGIQSLESRQRELKELKEQKELKEAEKIDNQKKKSEVGEASQQKEESRDQASNSCPEASACDNEEWQEQSNSEDSSLSDSDRTLVGNASEDDEIGLVTVDDEWYRHSKSINEKTDWDMDHEEEMGYIFKATPYDKNNQKHLRVIVDKRMKFCTFRKHLEPFVGVPMESFKVLRQALDTTDVDYMRPTSSLRIWDDEEKISIKLGRALRSHEFRVKVFVLDLENSSKSCEALFEATISKDATVGAVKKQLLAELQRKHGQSIDFEQCRLRKKDLQNPSKVLLNEQKIRDVGFMSQPQLFIQEWWEGGNVTSTNQILVMVARVSMNDQFLGSFQEIVLDEKSYEELAKKIMALSMIRLENLQLTKGKWPCNLYETRLYWTPANPPLQLGTLEDGSCILYRDRDDRWSSNFHGESTGDCDFEKRRSKSSARFRLTSRPKGPRGYKDAESPRREKALKIYLDDK</sequence>
<dbReference type="InterPro" id="IPR045578">
    <property type="entry name" value="USP47_C"/>
</dbReference>
<organism evidence="13 14">
    <name type="scientific">Fopius arisanus</name>
    <dbReference type="NCBI Taxonomy" id="64838"/>
    <lineage>
        <taxon>Eukaryota</taxon>
        <taxon>Metazoa</taxon>
        <taxon>Ecdysozoa</taxon>
        <taxon>Arthropoda</taxon>
        <taxon>Hexapoda</taxon>
        <taxon>Insecta</taxon>
        <taxon>Pterygota</taxon>
        <taxon>Neoptera</taxon>
        <taxon>Endopterygota</taxon>
        <taxon>Hymenoptera</taxon>
        <taxon>Apocrita</taxon>
        <taxon>Ichneumonoidea</taxon>
        <taxon>Braconidae</taxon>
        <taxon>Opiinae</taxon>
        <taxon>Fopius</taxon>
    </lineage>
</organism>
<feature type="region of interest" description="Disordered" evidence="11">
    <location>
        <begin position="564"/>
        <end position="662"/>
    </location>
</feature>
<evidence type="ECO:0000313" key="14">
    <source>
        <dbReference type="RefSeq" id="XP_011315103.1"/>
    </source>
</evidence>
<dbReference type="PROSITE" id="PS00972">
    <property type="entry name" value="USP_1"/>
    <property type="match status" value="1"/>
</dbReference>
<dbReference type="PROSITE" id="PS50235">
    <property type="entry name" value="USP_3"/>
    <property type="match status" value="1"/>
</dbReference>
<dbReference type="GeneID" id="105274012"/>
<dbReference type="GO" id="GO:0006508">
    <property type="term" value="P:proteolysis"/>
    <property type="evidence" value="ECO:0007669"/>
    <property type="project" value="UniProtKB-KW"/>
</dbReference>
<dbReference type="GO" id="GO:0005829">
    <property type="term" value="C:cytosol"/>
    <property type="evidence" value="ECO:0007669"/>
    <property type="project" value="TreeGrafter"/>
</dbReference>
<dbReference type="OrthoDB" id="289038at2759"/>
<evidence type="ECO:0000256" key="3">
    <source>
        <dbReference type="ARBA" id="ARBA00012759"/>
    </source>
</evidence>
<keyword evidence="5" id="KW-0833">Ubl conjugation pathway</keyword>
<evidence type="ECO:0000256" key="1">
    <source>
        <dbReference type="ARBA" id="ARBA00000707"/>
    </source>
</evidence>
<protein>
    <recommendedName>
        <fullName evidence="8">Ubiquitin carboxyl-terminal hydrolase 47</fullName>
        <ecNumber evidence="3">3.4.19.12</ecNumber>
    </recommendedName>
    <alternativeName>
        <fullName evidence="9">Ubiquitin thioesterase 47</fullName>
    </alternativeName>
    <alternativeName>
        <fullName evidence="10">Ubiquitin-specific-processing protease 47</fullName>
    </alternativeName>
</protein>
<evidence type="ECO:0000256" key="9">
    <source>
        <dbReference type="ARBA" id="ARBA00029910"/>
    </source>
</evidence>
<dbReference type="PANTHER" id="PTHR24006">
    <property type="entry name" value="UBIQUITIN CARBOXYL-TERMINAL HYDROLASE"/>
    <property type="match status" value="1"/>
</dbReference>
<dbReference type="CTD" id="55031"/>
<dbReference type="SUPFAM" id="SSF54001">
    <property type="entry name" value="Cysteine proteinases"/>
    <property type="match status" value="1"/>
</dbReference>
<dbReference type="CDD" id="cd02659">
    <property type="entry name" value="peptidase_C19C"/>
    <property type="match status" value="1"/>
</dbReference>
<dbReference type="PROSITE" id="PS00973">
    <property type="entry name" value="USP_2"/>
    <property type="match status" value="1"/>
</dbReference>
<proteinExistence type="inferred from homology"/>
<dbReference type="InterPro" id="IPR028889">
    <property type="entry name" value="USP"/>
</dbReference>
<dbReference type="InterPro" id="IPR038765">
    <property type="entry name" value="Papain-like_cys_pep_sf"/>
</dbReference>
<dbReference type="RefSeq" id="XP_011315103.1">
    <property type="nucleotide sequence ID" value="XM_011316801.1"/>
</dbReference>
<dbReference type="InterPro" id="IPR050164">
    <property type="entry name" value="Peptidase_C19"/>
</dbReference>
<feature type="compositionally biased region" description="Polar residues" evidence="11">
    <location>
        <begin position="564"/>
        <end position="573"/>
    </location>
</feature>